<dbReference type="GO" id="GO:0006935">
    <property type="term" value="P:chemotaxis"/>
    <property type="evidence" value="ECO:0007669"/>
    <property type="project" value="UniProtKB-KW"/>
</dbReference>
<dbReference type="Gene3D" id="6.10.340.10">
    <property type="match status" value="1"/>
</dbReference>
<evidence type="ECO:0000313" key="7">
    <source>
        <dbReference type="EMBL" id="KGE73452.1"/>
    </source>
</evidence>
<dbReference type="PROSITE" id="PS50885">
    <property type="entry name" value="HAMP"/>
    <property type="match status" value="1"/>
</dbReference>
<dbReference type="GO" id="GO:0005886">
    <property type="term" value="C:plasma membrane"/>
    <property type="evidence" value="ECO:0007669"/>
    <property type="project" value="TreeGrafter"/>
</dbReference>
<comment type="caution">
    <text evidence="7">The sequence shown here is derived from an EMBL/GenBank/DDBJ whole genome shotgun (WGS) entry which is preliminary data.</text>
</comment>
<dbReference type="Pfam" id="PF00672">
    <property type="entry name" value="HAMP"/>
    <property type="match status" value="1"/>
</dbReference>
<evidence type="ECO:0000256" key="3">
    <source>
        <dbReference type="PROSITE-ProRule" id="PRU00284"/>
    </source>
</evidence>
<dbReference type="InterPro" id="IPR003660">
    <property type="entry name" value="HAMP_dom"/>
</dbReference>
<dbReference type="SUPFAM" id="SSF58104">
    <property type="entry name" value="Methyl-accepting chemotaxis protein (MCP) signaling domain"/>
    <property type="match status" value="1"/>
</dbReference>
<dbReference type="Gene3D" id="3.30.450.20">
    <property type="entry name" value="PAS domain"/>
    <property type="match status" value="1"/>
</dbReference>
<feature type="transmembrane region" description="Helical" evidence="4">
    <location>
        <begin position="342"/>
        <end position="364"/>
    </location>
</feature>
<evidence type="ECO:0000256" key="4">
    <source>
        <dbReference type="SAM" id="Phobius"/>
    </source>
</evidence>
<protein>
    <recommendedName>
        <fullName evidence="9">Methyl-accepting transducer domain-containing protein</fullName>
    </recommendedName>
</protein>
<dbReference type="InterPro" id="IPR004089">
    <property type="entry name" value="MCPsignal_dom"/>
</dbReference>
<dbReference type="Pfam" id="PF17201">
    <property type="entry name" value="Cache_3-Cache_2"/>
    <property type="match status" value="1"/>
</dbReference>
<dbReference type="InterPro" id="IPR029151">
    <property type="entry name" value="Sensor-like_sf"/>
</dbReference>
<dbReference type="RefSeq" id="WP_037545936.1">
    <property type="nucleotide sequence ID" value="NZ_JNUP01000027.1"/>
</dbReference>
<keyword evidence="4" id="KW-0812">Transmembrane</keyword>
<keyword evidence="3" id="KW-0807">Transducer</keyword>
<dbReference type="PANTHER" id="PTHR43531">
    <property type="entry name" value="PROTEIN ICFG"/>
    <property type="match status" value="1"/>
</dbReference>
<dbReference type="Pfam" id="PF00015">
    <property type="entry name" value="MCPsignal"/>
    <property type="match status" value="1"/>
</dbReference>
<dbReference type="GO" id="GO:0007165">
    <property type="term" value="P:signal transduction"/>
    <property type="evidence" value="ECO:0007669"/>
    <property type="project" value="UniProtKB-KW"/>
</dbReference>
<dbReference type="eggNOG" id="COG0840">
    <property type="taxonomic scope" value="Bacteria"/>
</dbReference>
<evidence type="ECO:0000259" key="6">
    <source>
        <dbReference type="PROSITE" id="PS50885"/>
    </source>
</evidence>
<dbReference type="AlphaFoldDB" id="A0A098R3Y9"/>
<dbReference type="EMBL" id="JNUP01000027">
    <property type="protein sequence ID" value="KGE73452.1"/>
    <property type="molecule type" value="Genomic_DNA"/>
</dbReference>
<keyword evidence="8" id="KW-1185">Reference proteome</keyword>
<proteinExistence type="inferred from homology"/>
<evidence type="ECO:0000259" key="5">
    <source>
        <dbReference type="PROSITE" id="PS50111"/>
    </source>
</evidence>
<keyword evidence="4" id="KW-1133">Transmembrane helix</keyword>
<dbReference type="PANTHER" id="PTHR43531:SF11">
    <property type="entry name" value="METHYL-ACCEPTING CHEMOTAXIS PROTEIN 3"/>
    <property type="match status" value="1"/>
</dbReference>
<comment type="similarity">
    <text evidence="2">Belongs to the methyl-accepting chemotaxis (MCP) protein family.</text>
</comment>
<reference evidence="7 8" key="1">
    <citation type="submission" date="2014-05" db="EMBL/GenBank/DDBJ databases">
        <title>De novo Genome Sequence of Spirocheata sp.</title>
        <authorList>
            <person name="Shivani Y."/>
            <person name="Subhash Y."/>
            <person name="Tushar L."/>
            <person name="Sasikala C."/>
            <person name="Ramana C.V."/>
        </authorList>
    </citation>
    <scope>NUCLEOTIDE SEQUENCE [LARGE SCALE GENOMIC DNA]</scope>
    <source>
        <strain evidence="7 8">JC230</strain>
    </source>
</reference>
<accession>A0A098R3Y9</accession>
<evidence type="ECO:0000256" key="2">
    <source>
        <dbReference type="ARBA" id="ARBA00029447"/>
    </source>
</evidence>
<dbReference type="STRING" id="1480694.DC28_03450"/>
<name>A0A098R3Y9_9SPIO</name>
<keyword evidence="1" id="KW-0145">Chemotaxis</keyword>
<dbReference type="Proteomes" id="UP000029692">
    <property type="component" value="Unassembled WGS sequence"/>
</dbReference>
<evidence type="ECO:0008006" key="9">
    <source>
        <dbReference type="Google" id="ProtNLM"/>
    </source>
</evidence>
<sequence>MSKNIRFRTILMAAFLASVIIPVLFFGLVVRIPVNEGITRILDSELEQIARLAKGMVETSFEIGQGRVNADLRLAKELYTRDAVFNLDQGSRRTAAITNQSGNNITTLQIPALTRNGQDVYRDTVIPDRFKVLSGSDMTVFTLVDQGLVRTSTTVTRGNGELALNTYIDSNQEVYQRVAAGQAYYGIGKVLDTEYLTVYDPLTGPGGQVIGALFVGVPLSAVTDRLVPKLQGIRIGENGYIFVLNRDGRMVASQNGREDGQLVLGENDLDGNLVYQNLVDTATTENAGTLIPLDFRKNDSEGVPRRYVGRAVYDPIRQWVIAAVAEQAEFAQQMDQIQRVTLLVLLGFAAVGGVLAFVISRFLAKPIQHIVLSLQGLAQGDFSHDIPDTSRITEMKQLIQSLNEGLIPNLRSVMGEVRESSKQGRTLGSKVDDVVDTSSATMEELQEFFATLQRDMERLTGEVSTVQASARAIAQAADAQDHSITEQTTAINQTSAAVEEMSASISNVNRIAKEKGSASRSLSEATVQGERTVTEMNGVVQNISQGIGQISNVITVINDIAERTNLLAMNAAIEAAHAGDAGRGFAVVAQEIRKLAASSSENARIISDFLRKTLDQILAMQEAGDSTTKSFGEVSQQVQVFVQAFSEITSSTDELAAGTHEIVSSMNLLQNQGQSIKDKSRDVAGRSEKIVSAVQDVQGFLSKNVGQLEYAGTRVGQVAQGQQTIQGLSKENMRTMAQLEKKVDLFILDRAEKKRS</sequence>
<evidence type="ECO:0000313" key="8">
    <source>
        <dbReference type="Proteomes" id="UP000029692"/>
    </source>
</evidence>
<dbReference type="OrthoDB" id="362769at2"/>
<dbReference type="SMART" id="SM00283">
    <property type="entry name" value="MA"/>
    <property type="match status" value="1"/>
</dbReference>
<dbReference type="PROSITE" id="PS50111">
    <property type="entry name" value="CHEMOTAXIS_TRANSDUC_2"/>
    <property type="match status" value="1"/>
</dbReference>
<feature type="domain" description="HAMP" evidence="6">
    <location>
        <begin position="361"/>
        <end position="404"/>
    </location>
</feature>
<gene>
    <name evidence="7" type="ORF">DC28_03450</name>
</gene>
<evidence type="ECO:0000256" key="1">
    <source>
        <dbReference type="ARBA" id="ARBA00022500"/>
    </source>
</evidence>
<feature type="transmembrane region" description="Helical" evidence="4">
    <location>
        <begin position="12"/>
        <end position="34"/>
    </location>
</feature>
<feature type="domain" description="Methyl-accepting transducer" evidence="5">
    <location>
        <begin position="462"/>
        <end position="698"/>
    </location>
</feature>
<organism evidence="7 8">
    <name type="scientific">Spirochaeta lutea</name>
    <dbReference type="NCBI Taxonomy" id="1480694"/>
    <lineage>
        <taxon>Bacteria</taxon>
        <taxon>Pseudomonadati</taxon>
        <taxon>Spirochaetota</taxon>
        <taxon>Spirochaetia</taxon>
        <taxon>Spirochaetales</taxon>
        <taxon>Spirochaetaceae</taxon>
        <taxon>Spirochaeta</taxon>
    </lineage>
</organism>
<dbReference type="SUPFAM" id="SSF103190">
    <property type="entry name" value="Sensory domain-like"/>
    <property type="match status" value="1"/>
</dbReference>
<dbReference type="InterPro" id="IPR033462">
    <property type="entry name" value="Cache_3-Cache_2"/>
</dbReference>
<dbReference type="InterPro" id="IPR051310">
    <property type="entry name" value="MCP_chemotaxis"/>
</dbReference>
<dbReference type="Gene3D" id="1.10.287.950">
    <property type="entry name" value="Methyl-accepting chemotaxis protein"/>
    <property type="match status" value="1"/>
</dbReference>
<dbReference type="GO" id="GO:0004888">
    <property type="term" value="F:transmembrane signaling receptor activity"/>
    <property type="evidence" value="ECO:0007669"/>
    <property type="project" value="TreeGrafter"/>
</dbReference>
<keyword evidence="4" id="KW-0472">Membrane</keyword>